<protein>
    <submittedName>
        <fullName evidence="1">Uncharacterized protein</fullName>
    </submittedName>
</protein>
<dbReference type="EMBL" id="JAYMYQ010000006">
    <property type="protein sequence ID" value="KAK7324356.1"/>
    <property type="molecule type" value="Genomic_DNA"/>
</dbReference>
<name>A0AAN9KWM8_CANGL</name>
<evidence type="ECO:0000313" key="2">
    <source>
        <dbReference type="Proteomes" id="UP001367508"/>
    </source>
</evidence>
<evidence type="ECO:0000313" key="1">
    <source>
        <dbReference type="EMBL" id="KAK7324356.1"/>
    </source>
</evidence>
<keyword evidence="2" id="KW-1185">Reference proteome</keyword>
<dbReference type="AlphaFoldDB" id="A0AAN9KWM8"/>
<accession>A0AAN9KWM8</accession>
<sequence>MDRFSWSFTSGKSHPKLGCGGYWLAQTLNRINPTETTLNYMDDDHELKLDQRSGEEPNIIHHFPYQVSDLLLDVKRSSAHPLRFIIIVALLVSKGL</sequence>
<organism evidence="1 2">
    <name type="scientific">Canavalia gladiata</name>
    <name type="common">Sword bean</name>
    <name type="synonym">Dolichos gladiatus</name>
    <dbReference type="NCBI Taxonomy" id="3824"/>
    <lineage>
        <taxon>Eukaryota</taxon>
        <taxon>Viridiplantae</taxon>
        <taxon>Streptophyta</taxon>
        <taxon>Embryophyta</taxon>
        <taxon>Tracheophyta</taxon>
        <taxon>Spermatophyta</taxon>
        <taxon>Magnoliopsida</taxon>
        <taxon>eudicotyledons</taxon>
        <taxon>Gunneridae</taxon>
        <taxon>Pentapetalae</taxon>
        <taxon>rosids</taxon>
        <taxon>fabids</taxon>
        <taxon>Fabales</taxon>
        <taxon>Fabaceae</taxon>
        <taxon>Papilionoideae</taxon>
        <taxon>50 kb inversion clade</taxon>
        <taxon>NPAAA clade</taxon>
        <taxon>indigoferoid/millettioid clade</taxon>
        <taxon>Phaseoleae</taxon>
        <taxon>Canavalia</taxon>
    </lineage>
</organism>
<comment type="caution">
    <text evidence="1">The sequence shown here is derived from an EMBL/GenBank/DDBJ whole genome shotgun (WGS) entry which is preliminary data.</text>
</comment>
<dbReference type="Proteomes" id="UP001367508">
    <property type="component" value="Unassembled WGS sequence"/>
</dbReference>
<proteinExistence type="predicted"/>
<gene>
    <name evidence="1" type="ORF">VNO77_27889</name>
</gene>
<reference evidence="1 2" key="1">
    <citation type="submission" date="2024-01" db="EMBL/GenBank/DDBJ databases">
        <title>The genomes of 5 underutilized Papilionoideae crops provide insights into root nodulation and disease resistanc.</title>
        <authorList>
            <person name="Jiang F."/>
        </authorList>
    </citation>
    <scope>NUCLEOTIDE SEQUENCE [LARGE SCALE GENOMIC DNA]</scope>
    <source>
        <strain evidence="1">LVBAO_FW01</strain>
        <tissue evidence="1">Leaves</tissue>
    </source>
</reference>